<dbReference type="GO" id="GO:0005886">
    <property type="term" value="C:plasma membrane"/>
    <property type="evidence" value="ECO:0007669"/>
    <property type="project" value="UniProtKB-SubCell"/>
</dbReference>
<evidence type="ECO:0000256" key="6">
    <source>
        <dbReference type="ARBA" id="ARBA00022490"/>
    </source>
</evidence>
<dbReference type="InterPro" id="IPR051681">
    <property type="entry name" value="Ser/Thr_Kinases-Pseudokinases"/>
</dbReference>
<keyword evidence="5" id="KW-1003">Cell membrane</keyword>
<keyword evidence="7" id="KW-1017">Isopeptide bond</keyword>
<name>A0AAJ7TB10_PETMA</name>
<dbReference type="GO" id="GO:0042742">
    <property type="term" value="P:defense response to bacterium"/>
    <property type="evidence" value="ECO:0007669"/>
    <property type="project" value="UniProtKB-ARBA"/>
</dbReference>
<evidence type="ECO:0000256" key="18">
    <source>
        <dbReference type="ARBA" id="ARBA00022859"/>
    </source>
</evidence>
<dbReference type="GO" id="GO:0043123">
    <property type="term" value="P:positive regulation of canonical NF-kappaB signal transduction"/>
    <property type="evidence" value="ECO:0007669"/>
    <property type="project" value="UniProtKB-ARBA"/>
</dbReference>
<dbReference type="GO" id="GO:0080090">
    <property type="term" value="P:regulation of primary metabolic process"/>
    <property type="evidence" value="ECO:0007669"/>
    <property type="project" value="UniProtKB-ARBA"/>
</dbReference>
<dbReference type="FunFam" id="1.10.510.10:FF:000288">
    <property type="entry name" value="Receptor-interacting serine/threonine-protein kinase 2"/>
    <property type="match status" value="1"/>
</dbReference>
<evidence type="ECO:0000313" key="28">
    <source>
        <dbReference type="Proteomes" id="UP001318040"/>
    </source>
</evidence>
<dbReference type="KEGG" id="pmrn:116944190"/>
<dbReference type="GO" id="GO:0001819">
    <property type="term" value="P:positive regulation of cytokine production"/>
    <property type="evidence" value="ECO:0007669"/>
    <property type="project" value="UniProtKB-ARBA"/>
</dbReference>
<dbReference type="GO" id="GO:0002250">
    <property type="term" value="P:adaptive immune response"/>
    <property type="evidence" value="ECO:0007669"/>
    <property type="project" value="UniProtKB-KW"/>
</dbReference>
<evidence type="ECO:0000256" key="25">
    <source>
        <dbReference type="SAM" id="MobiDB-lite"/>
    </source>
</evidence>
<keyword evidence="17" id="KW-0832">Ubl conjugation</keyword>
<evidence type="ECO:0000313" key="30">
    <source>
        <dbReference type="RefSeq" id="XP_032813587.1"/>
    </source>
</evidence>
<evidence type="ECO:0000256" key="22">
    <source>
        <dbReference type="ARBA" id="ARBA00048679"/>
    </source>
</evidence>
<keyword evidence="12" id="KW-0053">Apoptosis</keyword>
<organism evidence="28 29">
    <name type="scientific">Petromyzon marinus</name>
    <name type="common">Sea lamprey</name>
    <dbReference type="NCBI Taxonomy" id="7757"/>
    <lineage>
        <taxon>Eukaryota</taxon>
        <taxon>Metazoa</taxon>
        <taxon>Chordata</taxon>
        <taxon>Craniata</taxon>
        <taxon>Vertebrata</taxon>
        <taxon>Cyclostomata</taxon>
        <taxon>Hyperoartia</taxon>
        <taxon>Petromyzontiformes</taxon>
        <taxon>Petromyzontidae</taxon>
        <taxon>Petromyzon</taxon>
    </lineage>
</organism>
<feature type="compositionally biased region" description="Basic and acidic residues" evidence="25">
    <location>
        <begin position="487"/>
        <end position="498"/>
    </location>
</feature>
<dbReference type="PROSITE" id="PS50011">
    <property type="entry name" value="PROTEIN_KINASE_DOM"/>
    <property type="match status" value="1"/>
</dbReference>
<evidence type="ECO:0000256" key="10">
    <source>
        <dbReference type="ARBA" id="ARBA00022588"/>
    </source>
</evidence>
<reference evidence="29 30" key="1">
    <citation type="submission" date="2025-04" db="UniProtKB">
        <authorList>
            <consortium name="RefSeq"/>
        </authorList>
    </citation>
    <scope>IDENTIFICATION</scope>
    <source>
        <tissue evidence="29 30">Sperm</tissue>
    </source>
</reference>
<dbReference type="AlphaFoldDB" id="A0AAJ7TB10"/>
<evidence type="ECO:0000256" key="15">
    <source>
        <dbReference type="ARBA" id="ARBA00022824"/>
    </source>
</evidence>
<dbReference type="InterPro" id="IPR001245">
    <property type="entry name" value="Ser-Thr/Tyr_kinase_cat_dom"/>
</dbReference>
<keyword evidence="10" id="KW-0399">Innate immunity</keyword>
<evidence type="ECO:0000256" key="16">
    <source>
        <dbReference type="ARBA" id="ARBA00022840"/>
    </source>
</evidence>
<keyword evidence="6" id="KW-0963">Cytoplasm</keyword>
<feature type="compositionally biased region" description="Polar residues" evidence="25">
    <location>
        <begin position="499"/>
        <end position="513"/>
    </location>
</feature>
<evidence type="ECO:0000256" key="19">
    <source>
        <dbReference type="ARBA" id="ARBA00023130"/>
    </source>
</evidence>
<dbReference type="RefSeq" id="XP_032813587.1">
    <property type="nucleotide sequence ID" value="XM_032957696.1"/>
</dbReference>
<dbReference type="GO" id="GO:0071225">
    <property type="term" value="P:cellular response to muramyl dipeptide"/>
    <property type="evidence" value="ECO:0007669"/>
    <property type="project" value="UniProtKB-ARBA"/>
</dbReference>
<dbReference type="EC" id="2.7.11.1" evidence="4"/>
<feature type="region of interest" description="Disordered" evidence="25">
    <location>
        <begin position="487"/>
        <end position="517"/>
    </location>
</feature>
<protein>
    <recommendedName>
        <fullName evidence="23">Receptor-interacting serine/threonine-protein kinase 2</fullName>
        <ecNumber evidence="4">2.7.11.1</ecNumber>
    </recommendedName>
    <alternativeName>
        <fullName evidence="24">Tyrosine-protein kinase RIPK2</fullName>
    </alternativeName>
</protein>
<dbReference type="Proteomes" id="UP001318040">
    <property type="component" value="Chromosome 20"/>
</dbReference>
<dbReference type="GO" id="GO:0070431">
    <property type="term" value="P:nucleotide-binding oligomerization domain containing 2 signaling pathway"/>
    <property type="evidence" value="ECO:0007669"/>
    <property type="project" value="UniProtKB-ARBA"/>
</dbReference>
<dbReference type="SMART" id="SM00220">
    <property type="entry name" value="S_TKc"/>
    <property type="match status" value="1"/>
</dbReference>
<keyword evidence="14 29" id="KW-0418">Kinase</keyword>
<evidence type="ECO:0000256" key="23">
    <source>
        <dbReference type="ARBA" id="ARBA00071069"/>
    </source>
</evidence>
<evidence type="ECO:0000256" key="11">
    <source>
        <dbReference type="ARBA" id="ARBA00022679"/>
    </source>
</evidence>
<keyword evidence="19" id="KW-1064">Adaptive immunity</keyword>
<sequence>MASGTSESSLALVPYQKLLCLHMINHGGFGIVYRARHADWNISVAIKCLRFSGSVSQQDRESLLAEAEKMVRARFQFTLPVLGICNEPTFLGIVMEYMPNGSLDTLLHQKAVYPELPWPLRLRVLHEVALGVNFLHSLEPPLLHRDLKASNVLLDEEFHVKLGDFGLAKWRQLSLACSSVHSQAGTGTVFYMPPEAFEMHYRPSIKYDVYSYAILSWEVLTRQRSFEDAVDSTQVIFSVFRGNRPSTSESALPLSTPHRAPLLALVQRCWAQDPEQRPSFHECSTEMEKLLRGYQPRDLAIAIVQLVEHKENAERSFLLSPHDGKSLVSAVDNLELSSNLFTMTQDAQPNNTHGSQPQSSYVQQDRALACDEVKFNILSSSRCCPSIPPSLDGHENIGCRSVAGEMSMPRVGIGAVPRSTPGCSPVTELRSPTPRTCVLQDPKSAPGILEAGKEAASGQGCSTDLRIQSCPMPRPLTASISMADMNKAKEEAAEEEKISNNASTAGPGSNAWQGTGAGAGVMPYQTARMARGLSGETESLPVPISEEAQQQQQQLSGCYSMSVQDMVPLPEVCEWVMQRRDLIIQQMTEACLNQILDSLVARNLIMREDYESVLTQPTRTAKVRRLLDTYSPSLPTQEPVANIIVHKLLLNKQMGLKPFPTLPS</sequence>
<evidence type="ECO:0000256" key="20">
    <source>
        <dbReference type="ARBA" id="ARBA00023136"/>
    </source>
</evidence>
<dbReference type="Gene3D" id="1.10.510.10">
    <property type="entry name" value="Transferase(Phosphotransferase) domain 1"/>
    <property type="match status" value="1"/>
</dbReference>
<evidence type="ECO:0000256" key="4">
    <source>
        <dbReference type="ARBA" id="ARBA00012513"/>
    </source>
</evidence>
<dbReference type="GO" id="GO:0006915">
    <property type="term" value="P:apoptotic process"/>
    <property type="evidence" value="ECO:0007669"/>
    <property type="project" value="UniProtKB-KW"/>
</dbReference>
<gene>
    <name evidence="29 30" type="primary">RIPK2</name>
</gene>
<dbReference type="InterPro" id="IPR011029">
    <property type="entry name" value="DEATH-like_dom_sf"/>
</dbReference>
<evidence type="ECO:0000256" key="21">
    <source>
        <dbReference type="ARBA" id="ARBA00047899"/>
    </source>
</evidence>
<dbReference type="PANTHER" id="PTHR44329:SF9">
    <property type="entry name" value="RECEPTOR-INTERACTING SERINE_THREONINE-PROTEIN KINASE 2"/>
    <property type="match status" value="1"/>
</dbReference>
<proteinExistence type="predicted"/>
<comment type="subcellular location">
    <subcellularLocation>
        <location evidence="1">Cell membrane</location>
        <topology evidence="1">Peripheral membrane protein</topology>
    </subcellularLocation>
    <subcellularLocation>
        <location evidence="3">Cytoplasm</location>
    </subcellularLocation>
    <subcellularLocation>
        <location evidence="2">Endoplasmic reticulum</location>
    </subcellularLocation>
</comment>
<dbReference type="InterPro" id="IPR008271">
    <property type="entry name" value="Ser/Thr_kinase_AS"/>
</dbReference>
<dbReference type="RefSeq" id="XP_032813586.1">
    <property type="nucleotide sequence ID" value="XM_032957695.1"/>
</dbReference>
<evidence type="ECO:0000313" key="29">
    <source>
        <dbReference type="RefSeq" id="XP_032813586.1"/>
    </source>
</evidence>
<dbReference type="GO" id="GO:0005524">
    <property type="term" value="F:ATP binding"/>
    <property type="evidence" value="ECO:0007669"/>
    <property type="project" value="UniProtKB-KW"/>
</dbReference>
<dbReference type="SUPFAM" id="SSF56112">
    <property type="entry name" value="Protein kinase-like (PK-like)"/>
    <property type="match status" value="1"/>
</dbReference>
<dbReference type="InterPro" id="IPR001315">
    <property type="entry name" value="CARD"/>
</dbReference>
<evidence type="ECO:0000256" key="12">
    <source>
        <dbReference type="ARBA" id="ARBA00022703"/>
    </source>
</evidence>
<keyword evidence="9" id="KW-0597">Phosphoprotein</keyword>
<dbReference type="Pfam" id="PF07714">
    <property type="entry name" value="PK_Tyr_Ser-Thr"/>
    <property type="match status" value="1"/>
</dbReference>
<keyword evidence="11" id="KW-0808">Transferase</keyword>
<dbReference type="PROSITE" id="PS00108">
    <property type="entry name" value="PROTEIN_KINASE_ST"/>
    <property type="match status" value="1"/>
</dbReference>
<evidence type="ECO:0000259" key="26">
    <source>
        <dbReference type="PROSITE" id="PS50011"/>
    </source>
</evidence>
<dbReference type="FunFam" id="1.10.533.10:FF:000037">
    <property type="entry name" value="Receptor-interacting serine/threonine-protein kinase 2"/>
    <property type="match status" value="1"/>
</dbReference>
<dbReference type="Gene3D" id="1.10.533.10">
    <property type="entry name" value="Death Domain, Fas"/>
    <property type="match status" value="1"/>
</dbReference>
<keyword evidence="13" id="KW-0547">Nucleotide-binding</keyword>
<keyword evidence="15" id="KW-0256">Endoplasmic reticulum</keyword>
<dbReference type="GO" id="GO:0005783">
    <property type="term" value="C:endoplasmic reticulum"/>
    <property type="evidence" value="ECO:0007669"/>
    <property type="project" value="UniProtKB-SubCell"/>
</dbReference>
<accession>A0AAJ7TB10</accession>
<feature type="domain" description="Protein kinase" evidence="26">
    <location>
        <begin position="18"/>
        <end position="291"/>
    </location>
</feature>
<dbReference type="Pfam" id="PF00619">
    <property type="entry name" value="CARD"/>
    <property type="match status" value="1"/>
</dbReference>
<dbReference type="GO" id="GO:0042981">
    <property type="term" value="P:regulation of apoptotic process"/>
    <property type="evidence" value="ECO:0007669"/>
    <property type="project" value="InterPro"/>
</dbReference>
<dbReference type="PROSITE" id="PS50209">
    <property type="entry name" value="CARD"/>
    <property type="match status" value="1"/>
</dbReference>
<keyword evidence="29 30" id="KW-0675">Receptor</keyword>
<dbReference type="GO" id="GO:0004706">
    <property type="term" value="F:JUN kinase kinase kinase activity"/>
    <property type="evidence" value="ECO:0007669"/>
    <property type="project" value="TreeGrafter"/>
</dbReference>
<dbReference type="PANTHER" id="PTHR44329">
    <property type="entry name" value="SERINE/THREONINE-PROTEIN KINASE TNNI3K-RELATED"/>
    <property type="match status" value="1"/>
</dbReference>
<evidence type="ECO:0000259" key="27">
    <source>
        <dbReference type="PROSITE" id="PS50209"/>
    </source>
</evidence>
<keyword evidence="18" id="KW-0391">Immunity</keyword>
<dbReference type="GO" id="GO:0070427">
    <property type="term" value="P:nucleotide-binding oligomerization domain containing 1 signaling pathway"/>
    <property type="evidence" value="ECO:0007669"/>
    <property type="project" value="UniProtKB-ARBA"/>
</dbReference>
<dbReference type="SMR" id="A0AAJ7TB10"/>
<keyword evidence="20" id="KW-0472">Membrane</keyword>
<evidence type="ECO:0000256" key="9">
    <source>
        <dbReference type="ARBA" id="ARBA00022553"/>
    </source>
</evidence>
<evidence type="ECO:0000256" key="2">
    <source>
        <dbReference type="ARBA" id="ARBA00004240"/>
    </source>
</evidence>
<keyword evidence="8" id="KW-0723">Serine/threonine-protein kinase</keyword>
<dbReference type="GO" id="GO:0005829">
    <property type="term" value="C:cytosol"/>
    <property type="evidence" value="ECO:0007669"/>
    <property type="project" value="UniProtKB-ARBA"/>
</dbReference>
<comment type="catalytic activity">
    <reaction evidence="21">
        <text>L-threonyl-[protein] + ATP = O-phospho-L-threonyl-[protein] + ADP + H(+)</text>
        <dbReference type="Rhea" id="RHEA:46608"/>
        <dbReference type="Rhea" id="RHEA-COMP:11060"/>
        <dbReference type="Rhea" id="RHEA-COMP:11605"/>
        <dbReference type="ChEBI" id="CHEBI:15378"/>
        <dbReference type="ChEBI" id="CHEBI:30013"/>
        <dbReference type="ChEBI" id="CHEBI:30616"/>
        <dbReference type="ChEBI" id="CHEBI:61977"/>
        <dbReference type="ChEBI" id="CHEBI:456216"/>
        <dbReference type="EC" id="2.7.11.1"/>
    </reaction>
</comment>
<keyword evidence="28" id="KW-1185">Reference proteome</keyword>
<evidence type="ECO:0000256" key="8">
    <source>
        <dbReference type="ARBA" id="ARBA00022527"/>
    </source>
</evidence>
<evidence type="ECO:0000256" key="7">
    <source>
        <dbReference type="ARBA" id="ARBA00022499"/>
    </source>
</evidence>
<evidence type="ECO:0000256" key="5">
    <source>
        <dbReference type="ARBA" id="ARBA00022475"/>
    </source>
</evidence>
<comment type="catalytic activity">
    <reaction evidence="22">
        <text>L-seryl-[protein] + ATP = O-phospho-L-seryl-[protein] + ADP + H(+)</text>
        <dbReference type="Rhea" id="RHEA:17989"/>
        <dbReference type="Rhea" id="RHEA-COMP:9863"/>
        <dbReference type="Rhea" id="RHEA-COMP:11604"/>
        <dbReference type="ChEBI" id="CHEBI:15378"/>
        <dbReference type="ChEBI" id="CHEBI:29999"/>
        <dbReference type="ChEBI" id="CHEBI:30616"/>
        <dbReference type="ChEBI" id="CHEBI:83421"/>
        <dbReference type="ChEBI" id="CHEBI:456216"/>
        <dbReference type="EC" id="2.7.11.1"/>
    </reaction>
</comment>
<keyword evidence="16" id="KW-0067">ATP-binding</keyword>
<dbReference type="SUPFAM" id="SSF47986">
    <property type="entry name" value="DEATH domain"/>
    <property type="match status" value="1"/>
</dbReference>
<dbReference type="InterPro" id="IPR011009">
    <property type="entry name" value="Kinase-like_dom_sf"/>
</dbReference>
<dbReference type="GO" id="GO:0045087">
    <property type="term" value="P:innate immune response"/>
    <property type="evidence" value="ECO:0007669"/>
    <property type="project" value="UniProtKB-KW"/>
</dbReference>
<evidence type="ECO:0000256" key="3">
    <source>
        <dbReference type="ARBA" id="ARBA00004496"/>
    </source>
</evidence>
<evidence type="ECO:0000256" key="14">
    <source>
        <dbReference type="ARBA" id="ARBA00022777"/>
    </source>
</evidence>
<evidence type="ECO:0000256" key="24">
    <source>
        <dbReference type="ARBA" id="ARBA00075761"/>
    </source>
</evidence>
<feature type="domain" description="CARD" evidence="27">
    <location>
        <begin position="578"/>
        <end position="641"/>
    </location>
</feature>
<evidence type="ECO:0000256" key="13">
    <source>
        <dbReference type="ARBA" id="ARBA00022741"/>
    </source>
</evidence>
<dbReference type="InterPro" id="IPR000719">
    <property type="entry name" value="Prot_kinase_dom"/>
</dbReference>
<evidence type="ECO:0000256" key="1">
    <source>
        <dbReference type="ARBA" id="ARBA00004202"/>
    </source>
</evidence>
<evidence type="ECO:0000256" key="17">
    <source>
        <dbReference type="ARBA" id="ARBA00022843"/>
    </source>
</evidence>
<dbReference type="GO" id="GO:0140895">
    <property type="term" value="P:cell surface toll-like receptor signaling pathway"/>
    <property type="evidence" value="ECO:0007669"/>
    <property type="project" value="UniProtKB-ARBA"/>
</dbReference>